<organism evidence="4 5">
    <name type="scientific">Shouchella clausii</name>
    <name type="common">Alkalihalobacillus clausii</name>
    <dbReference type="NCBI Taxonomy" id="79880"/>
    <lineage>
        <taxon>Bacteria</taxon>
        <taxon>Bacillati</taxon>
        <taxon>Bacillota</taxon>
        <taxon>Bacilli</taxon>
        <taxon>Bacillales</taxon>
        <taxon>Bacillaceae</taxon>
        <taxon>Shouchella</taxon>
    </lineage>
</organism>
<dbReference type="EMBL" id="NPCC01000011">
    <property type="protein sequence ID" value="PAE89148.1"/>
    <property type="molecule type" value="Genomic_DNA"/>
</dbReference>
<comment type="caution">
    <text evidence="4">The sequence shown here is derived from an EMBL/GenBank/DDBJ whole genome shotgun (WGS) entry which is preliminary data.</text>
</comment>
<evidence type="ECO:0000313" key="4">
    <source>
        <dbReference type="EMBL" id="PAE89148.1"/>
    </source>
</evidence>
<gene>
    <name evidence="4" type="primary">cmr6</name>
    <name evidence="4" type="ORF">CHH72_09920</name>
</gene>
<dbReference type="RefSeq" id="WP_095326527.1">
    <property type="nucleotide sequence ID" value="NZ_NPCC01000011.1"/>
</dbReference>
<evidence type="ECO:0000259" key="3">
    <source>
        <dbReference type="Pfam" id="PF03787"/>
    </source>
</evidence>
<dbReference type="Pfam" id="PF03787">
    <property type="entry name" value="RAMPs"/>
    <property type="match status" value="1"/>
</dbReference>
<dbReference type="Proteomes" id="UP000216207">
    <property type="component" value="Unassembled WGS sequence"/>
</dbReference>
<proteinExistence type="predicted"/>
<keyword evidence="1" id="KW-0051">Antiviral defense</keyword>
<accession>A0A268P0C4</accession>
<feature type="domain" description="CRISPR type III-associated protein" evidence="3">
    <location>
        <begin position="83"/>
        <end position="270"/>
    </location>
</feature>
<dbReference type="InterPro" id="IPR010172">
    <property type="entry name" value="CRISPR-assoc_prot_TM1791"/>
</dbReference>
<evidence type="ECO:0000256" key="2">
    <source>
        <dbReference type="SAM" id="MobiDB-lite"/>
    </source>
</evidence>
<evidence type="ECO:0000256" key="1">
    <source>
        <dbReference type="ARBA" id="ARBA00023118"/>
    </source>
</evidence>
<dbReference type="NCBIfam" id="TIGR01898">
    <property type="entry name" value="cas_TM1791_cmr6"/>
    <property type="match status" value="1"/>
</dbReference>
<dbReference type="AlphaFoldDB" id="A0A268P0C4"/>
<dbReference type="PANTHER" id="PTHR39965">
    <property type="entry name" value="CRISPR SYSTEM CMR SUBUNIT CMR6"/>
    <property type="match status" value="1"/>
</dbReference>
<protein>
    <submittedName>
        <fullName evidence="4">Type III-B CRISPR module RAMP protein Cmr6</fullName>
    </submittedName>
</protein>
<dbReference type="PANTHER" id="PTHR39965:SF1">
    <property type="entry name" value="CRISPR SYSTEM CMR SUBUNIT CMR6"/>
    <property type="match status" value="1"/>
</dbReference>
<feature type="region of interest" description="Disordered" evidence="2">
    <location>
        <begin position="189"/>
        <end position="208"/>
    </location>
</feature>
<name>A0A268P0C4_SHOCL</name>
<reference evidence="4 5" key="1">
    <citation type="submission" date="2017-07" db="EMBL/GenBank/DDBJ databases">
        <title>Isolation and whole genome analysis of endospore-forming bacteria from heroin.</title>
        <authorList>
            <person name="Kalinowski J."/>
            <person name="Ahrens B."/>
            <person name="Al-Dilaimi A."/>
            <person name="Winkler A."/>
            <person name="Wibberg D."/>
            <person name="Schleenbecker U."/>
            <person name="Ruckert C."/>
            <person name="Wolfel R."/>
            <person name="Grass G."/>
        </authorList>
    </citation>
    <scope>NUCLEOTIDE SEQUENCE [LARGE SCALE GENOMIC DNA]</scope>
    <source>
        <strain evidence="4 5">7539</strain>
    </source>
</reference>
<evidence type="ECO:0000313" key="5">
    <source>
        <dbReference type="Proteomes" id="UP000216207"/>
    </source>
</evidence>
<dbReference type="GO" id="GO:0051607">
    <property type="term" value="P:defense response to virus"/>
    <property type="evidence" value="ECO:0007669"/>
    <property type="project" value="UniProtKB-KW"/>
</dbReference>
<dbReference type="InterPro" id="IPR005537">
    <property type="entry name" value="RAMP_III_fam"/>
</dbReference>
<sequence>MNTHLSLTKRVDQVLFPSDSFNSNKTDQSEAKKSEFYHKVINQFNSKWNSEVENKWYKHRFDFFEQNLRTSLASRGRIVSTVLESISPMIIGSGGTSVLETSLVLHRIYGVPYIPGTAIKGLTSHYCHLVLGKKDEMYQRGGKYHTAIFGSQTQAGVVEFHDAWITPDSLANSLMLDVMTPHHQEYNSIQVGDNSEKNSGLPAPRDDDDPVPIPFISVQGNFRFIVTCSHPGVEDQYAKQWLKITREILIEALKHEGVGGKTNAGYGRMKGLDNFDI</sequence>